<feature type="signal peptide" evidence="2">
    <location>
        <begin position="1"/>
        <end position="17"/>
    </location>
</feature>
<gene>
    <name evidence="3" type="ORF">B0A52_09068</name>
</gene>
<keyword evidence="2" id="KW-0732">Signal</keyword>
<feature type="compositionally biased region" description="Polar residues" evidence="1">
    <location>
        <begin position="246"/>
        <end position="257"/>
    </location>
</feature>
<dbReference type="Proteomes" id="UP000288859">
    <property type="component" value="Unassembled WGS sequence"/>
</dbReference>
<accession>A0A438MUZ3</accession>
<feature type="region of interest" description="Disordered" evidence="1">
    <location>
        <begin position="190"/>
        <end position="269"/>
    </location>
</feature>
<evidence type="ECO:0000313" key="3">
    <source>
        <dbReference type="EMBL" id="RVX66944.1"/>
    </source>
</evidence>
<evidence type="ECO:0000256" key="1">
    <source>
        <dbReference type="SAM" id="MobiDB-lite"/>
    </source>
</evidence>
<feature type="compositionally biased region" description="Polar residues" evidence="1">
    <location>
        <begin position="228"/>
        <end position="237"/>
    </location>
</feature>
<feature type="chain" id="PRO_5019065467" evidence="2">
    <location>
        <begin position="18"/>
        <end position="450"/>
    </location>
</feature>
<dbReference type="AlphaFoldDB" id="A0A438MUZ3"/>
<organism evidence="3 4">
    <name type="scientific">Exophiala mesophila</name>
    <name type="common">Black yeast-like fungus</name>
    <dbReference type="NCBI Taxonomy" id="212818"/>
    <lineage>
        <taxon>Eukaryota</taxon>
        <taxon>Fungi</taxon>
        <taxon>Dikarya</taxon>
        <taxon>Ascomycota</taxon>
        <taxon>Pezizomycotina</taxon>
        <taxon>Eurotiomycetes</taxon>
        <taxon>Chaetothyriomycetidae</taxon>
        <taxon>Chaetothyriales</taxon>
        <taxon>Herpotrichiellaceae</taxon>
        <taxon>Exophiala</taxon>
    </lineage>
</organism>
<sequence length="450" mass="50314">MRSLLLIFSCLVLGTIAQSTDVPEDLQVLYGHPPEPNDPNYVYYESPAAPPSNLTKREDEMFIHICSEINWGGECKNEKFQPEKCIPFKPDHGIQCKLFFNKQCFFKPAEVYSMTDGAMTYPGVDNIETYYKTLNNPLAYKCRLCPKGATCEDNKGPVWRTSVKKRGYGPSKNGKCTLFGDTRPQETNCVTNLNPIVRSEKSRTTAKARSKAGESPTKPSDPRKQRKGTQLSSTSPTKKYKPTVKIEQQQELDTSGEITPPTPTTAKATTGPTILINRAPVLHLWSACVAQFLYIDISWPTSLAIGSAIATLCAISKGRSIGKIDPADPDKQAEKARKRRQTAESAHDRELNVMGFPIHVRDERVMVQGKPKTANEDALKAKFSNEKDYDVVKGAMERALMGWKGREGELDKSAFGMYEKFRPVVQPGQRGWGRKGELRVEDINEVVRKE</sequence>
<evidence type="ECO:0000313" key="4">
    <source>
        <dbReference type="Proteomes" id="UP000288859"/>
    </source>
</evidence>
<dbReference type="EMBL" id="NAJM01000054">
    <property type="protein sequence ID" value="RVX66944.1"/>
    <property type="molecule type" value="Genomic_DNA"/>
</dbReference>
<reference evidence="3 4" key="1">
    <citation type="submission" date="2017-03" db="EMBL/GenBank/DDBJ databases">
        <title>Genomes of endolithic fungi from Antarctica.</title>
        <authorList>
            <person name="Coleine C."/>
            <person name="Masonjones S."/>
            <person name="Stajich J.E."/>
        </authorList>
    </citation>
    <scope>NUCLEOTIDE SEQUENCE [LARGE SCALE GENOMIC DNA]</scope>
    <source>
        <strain evidence="3 4">CCFEE 6314</strain>
    </source>
</reference>
<feature type="region of interest" description="Disordered" evidence="1">
    <location>
        <begin position="321"/>
        <end position="348"/>
    </location>
</feature>
<dbReference type="OrthoDB" id="514070at2759"/>
<feature type="compositionally biased region" description="Basic and acidic residues" evidence="1">
    <location>
        <begin position="325"/>
        <end position="348"/>
    </location>
</feature>
<name>A0A438MUZ3_EXOME</name>
<evidence type="ECO:0000256" key="2">
    <source>
        <dbReference type="SAM" id="SignalP"/>
    </source>
</evidence>
<comment type="caution">
    <text evidence="3">The sequence shown here is derived from an EMBL/GenBank/DDBJ whole genome shotgun (WGS) entry which is preliminary data.</text>
</comment>
<dbReference type="VEuPathDB" id="FungiDB:PV10_04555"/>
<proteinExistence type="predicted"/>
<protein>
    <submittedName>
        <fullName evidence="3">Uncharacterized protein</fullName>
    </submittedName>
</protein>